<evidence type="ECO:0000256" key="11">
    <source>
        <dbReference type="ARBA" id="ARBA00023163"/>
    </source>
</evidence>
<dbReference type="GO" id="GO:0003677">
    <property type="term" value="F:DNA binding"/>
    <property type="evidence" value="ECO:0007669"/>
    <property type="project" value="UniProtKB-KW"/>
</dbReference>
<evidence type="ECO:0000256" key="5">
    <source>
        <dbReference type="ARBA" id="ARBA00022741"/>
    </source>
</evidence>
<feature type="compositionally biased region" description="Basic and acidic residues" evidence="14">
    <location>
        <begin position="559"/>
        <end position="592"/>
    </location>
</feature>
<dbReference type="CDD" id="cd18061">
    <property type="entry name" value="DEXHc_CHD9"/>
    <property type="match status" value="1"/>
</dbReference>
<feature type="compositionally biased region" description="Polar residues" evidence="14">
    <location>
        <begin position="242"/>
        <end position="263"/>
    </location>
</feature>
<dbReference type="InterPro" id="IPR000330">
    <property type="entry name" value="SNF2_N"/>
</dbReference>
<name>A6KD85_RAT</name>
<dbReference type="Pfam" id="PF07533">
    <property type="entry name" value="BRK"/>
    <property type="match status" value="2"/>
</dbReference>
<keyword evidence="7" id="KW-0067">ATP-binding</keyword>
<feature type="compositionally biased region" description="Basic and acidic residues" evidence="14">
    <location>
        <begin position="1474"/>
        <end position="1484"/>
    </location>
</feature>
<feature type="domain" description="Helicase ATP-binding" evidence="16">
    <location>
        <begin position="871"/>
        <end position="1045"/>
    </location>
</feature>
<dbReference type="InterPro" id="IPR056342">
    <property type="entry name" value="HTH_CHD6-9"/>
</dbReference>
<evidence type="ECO:0000256" key="14">
    <source>
        <dbReference type="SAM" id="MobiDB-lite"/>
    </source>
</evidence>
<evidence type="ECO:0000256" key="6">
    <source>
        <dbReference type="ARBA" id="ARBA00022801"/>
    </source>
</evidence>
<keyword evidence="12" id="KW-0539">Nucleus</keyword>
<proteinExistence type="inferred from homology"/>
<keyword evidence="4" id="KW-0677">Repeat</keyword>
<evidence type="ECO:0000256" key="8">
    <source>
        <dbReference type="ARBA" id="ARBA00022853"/>
    </source>
</evidence>
<evidence type="ECO:0000256" key="12">
    <source>
        <dbReference type="ARBA" id="ARBA00023242"/>
    </source>
</evidence>
<feature type="compositionally biased region" description="Basic and acidic residues" evidence="14">
    <location>
        <begin position="2546"/>
        <end position="2565"/>
    </location>
</feature>
<keyword evidence="8" id="KW-0156">Chromatin regulator</keyword>
<dbReference type="Pfam" id="PF00271">
    <property type="entry name" value="Helicase_C"/>
    <property type="match status" value="1"/>
</dbReference>
<dbReference type="InterPro" id="IPR049730">
    <property type="entry name" value="SNF2/RAD54-like_C"/>
</dbReference>
<sequence>MTDPMMDFFDDANLFGETLEGLSDDAFVQPGPVSLVDELNLGAEFEPLHIDSLNHVQGTPVHQKMADFEQLNQFDSMKFHQVNQSFGSPVEHVLSPHSQFNCSPIHPPNQPNGLFQDVADGSPMWGHQTATGLSNQNGSPFHQQGHSHSLHQNKSFVTHHDFALFQAGEHQTQCSSLRSQQNRTNLNPGQNSLGQAKSFIDTNVSGAHRVNVNHLTSAPSSQQTLPVQFSPTANPPAHFLKCSSQQDGSYNRPSPSMTSCSVSNSQPFPAHYSFSSGHVSPSSLLQSPAGLTPSHSNQALSDFAGSNSFSPHRGMKQEPTPHILNPTPSLNSNNFQILHSSHPQGNYSNSKLSPMHMDFPDPADSGPPMGHFNDHVETNGFSSLDENLLHQVESHAEPFAGLDPEDLLQEGLLPQFDESPFGQDNSNHVLDHDLDRQFTSHLMARPSDMAQTQLQYQARGWPSPLPNSHQHVPSRSHLCLQRQPPSSKKSDGSGTYSRLQNTQVRVMSEKKPRKKAESESKQEKANRIISEAIARAKERGERNIPRVMSPENFPSSSVDGKEEKRAQRVKSKPKDRDNRKPKACSKLKEKTKIGKLIITLGKNHKRRSESSDELSDAEQMPQHTFKEQHSQKRRSNRQVKRKKYAEDAEGRQCEEEVRGSLKVKRTSAPPPGEQPLQLFVENPSEEDAAIVDKILACRTVKKEVSPGVMLDIEEFFVKYKNYSYLHCEWATEQQLLKDKRIQQKIKRFKLRQAQRAHFLADMEEEPFNPDYVEVDRILEVSFCEDKDTGESVVYYLVKWCSLPYEDSTWELKEDVDLAKIEEFEQLQASRPDTRQLDRPPSNIWKKIDQSREYKNGNQLREYQLEGLNWLLFNWYNRRNCILADEMGLGKTIQSITFLYEVLLTGIRGPFLIIAPLSTIANWEREFRTWTDINVVVYHGSLISRQMIQQYEMYFRDSQGRIIRGAYRFQAIITTFEMILGGCGELNAIEWRCVIIDEAHRLKNKNCKLLEGLKLMNLEHKVLLTGTPLQNTVEELFSLLHFLEPLRFPSESTFMQEFGDLKTEEQVQKLQAILKPMMLRRLKEDVEKRLAPKEETIIEVELTNIQKKYYRAILEKNFSFLSKGAGQTNVPNLVNTMMELRKCCNHPYLIKGAEEKIIGEFRDTYNPSASDFHLQAMIQSAGKLVLIDKLLPKMKAGGHKVLIFSQMVRCLDILEDYLIHKRYLYERIDGRVRGNLRQAAIDRFSKPDSDRFVFLLCTRAGGLGINLTAADTCIIFDSDWNPQNDLQAQARCHRIGQNKAVKVYRLVTRNSYEREMFDRASLKLGLDKAVLQSMSGRDSNVSGIQQLSKKEIEDLLRRGAYGAIMEEEDEGSKFCEEDIDQILLRRTKTITIESEGCGSTFAKASFVASGNRTDISLDDPNFWQKWAKKAELDLDAISGRNSLVIDTPRIRKQTRPFSATKDELAELSEAESEGEEKPKLRRPCDRSGGYGRTECFRVEKNLLVYGWGRWREILSHGRFKRQLNEHDVEVICRALLAYCLVHYRGDEKIKGFIWDLITPTEDGQTRELQNHLGLSAPVPRGRKGKKVKTQTSSFDIQKAEWLRKYNPEQLLQDEGYKKHVKHHCNNDIDVWVPEPDHSEVPAAWWDFDADKSLLIGVFKHGYEKYNTIRADPALCFLERVGKPDEKAVAAEQRANDYMDGDVEDPEYKPAPAIFKDDIERTNKNRHIQQAQPTFSVPASVMQPLYEEAALNPKMAAKIERQQRWTRREEADFYRVVSTFGVVFDPDRGQFDWTKFRALARLHKKTDNSLEKYLCAFMAMCRRVCRLPSKEELVDPNIFIQPITEERASRTLYRIELLRKVREQALRHPQLFERLKLCHPNPDLPIWWECGSHDRDLLIGAAKHGVSRTDYHILRDPELSFMAAQRSYSQSKVTHSRTSTPLLQQYQVVLSASPLTSSPRLLGAKGPLVEDVRVKSESLAEEPQSSEEESMSSMETRTRVKSEPVSPKNGVLSQAPGEQKSEGTPHAKAYDEESVASLSATQDETQDGTQDSFQASNGAPESAHLLQGGYMLAASYWPKDRVMINRLDSICQTVLKGKWPSARRHYDANTVASFYTTKLLDSPGAATEYSEPSVPTPPAVAVKEEHEQSPQMSKVKKHVREKEFTVKIKDEGGLKLTFQKQGLAQKRPFDGEDGAVGQQQCLPRPRELQSTSETSVVNTSKSIPASGSSIQSTLGANGAILDSQPIVKKRRGRRRNVEGADILFLNRNKPPNHISTGMNPALSYPQPQRIPDTESPVPVINLKDGTRLAGDDAPKRKDLDRWLKEHPGYVEDLGAFIPRVQLHEGRPKQKRHRCRNPNKLDVNSLTGEERVQLINRRNARKVGGAFAPPLKDLCRFLKENSEYGVAPEWGDVVKQSGFLPESMYERILTGPVVREEVSRRGRRPKSGVPKATIAAAAPGSSGPGNPLLANGLLPGVDLTALQALQQNLQNLQSLHVTAGLMGMPAGLSSGGEAKTMAAMFPMLFSGMAGLPNLLGMGGLLSKTAESGAEGKKGNDSKELEGKKERTESQSPENGGERCVPGSPSTSSTAAATKPLALNPLLLSNMLYPGMLLTPGLNLHLPALSQSNTFDVQKNKSSDLESSKSVEIKEEDSRGRDQEEKGGTEPSPLNENSTDEGSERASSGSDSSSSSSEDSDSSNED</sequence>
<feature type="domain" description="Chromo" evidence="15">
    <location>
        <begin position="772"/>
        <end position="838"/>
    </location>
</feature>
<dbReference type="Gene3D" id="2.40.50.40">
    <property type="match status" value="2"/>
</dbReference>
<dbReference type="SMART" id="SM00490">
    <property type="entry name" value="HELICc"/>
    <property type="match status" value="1"/>
</dbReference>
<feature type="compositionally biased region" description="Basic and acidic residues" evidence="14">
    <location>
        <begin position="534"/>
        <end position="544"/>
    </location>
</feature>
<reference evidence="18 19" key="1">
    <citation type="submission" date="2005-09" db="EMBL/GenBank/DDBJ databases">
        <authorList>
            <person name="Mural R.J."/>
            <person name="Li P.W."/>
            <person name="Adams M.D."/>
            <person name="Amanatides P.G."/>
            <person name="Baden-Tillson H."/>
            <person name="Barnstead M."/>
            <person name="Chin S.H."/>
            <person name="Dew I."/>
            <person name="Evans C.A."/>
            <person name="Ferriera S."/>
            <person name="Flanigan M."/>
            <person name="Fosler C."/>
            <person name="Glodek A."/>
            <person name="Gu Z."/>
            <person name="Holt R.A."/>
            <person name="Jennings D."/>
            <person name="Kraft C.L."/>
            <person name="Lu F."/>
            <person name="Nguyen T."/>
            <person name="Nusskern D.R."/>
            <person name="Pfannkoch C.M."/>
            <person name="Sitter C."/>
            <person name="Sutton G.G."/>
            <person name="Venter J.C."/>
            <person name="Wang Z."/>
            <person name="Woodage T."/>
            <person name="Zheng X.H."/>
            <person name="Zhong F."/>
        </authorList>
    </citation>
    <scope>NUCLEOTIDE SEQUENCE [LARGE SCALE GENOMIC DNA]</scope>
    <source>
        <strain>BN</strain>
        <strain evidence="19">Sprague-Dawley</strain>
    </source>
</reference>
<dbReference type="FunFam" id="3.40.50.300:FF:000015">
    <property type="entry name" value="chromodomain-helicase-DNA-binding protein 9 isoform X1"/>
    <property type="match status" value="1"/>
</dbReference>
<feature type="compositionally biased region" description="Polar residues" evidence="14">
    <location>
        <begin position="275"/>
        <end position="286"/>
    </location>
</feature>
<dbReference type="Pfam" id="PF00176">
    <property type="entry name" value="SNF2-rel_dom"/>
    <property type="match status" value="1"/>
</dbReference>
<dbReference type="CDD" id="cd18793">
    <property type="entry name" value="SF2_C_SNF"/>
    <property type="match status" value="1"/>
</dbReference>
<keyword evidence="10" id="KW-0238">DNA-binding</keyword>
<dbReference type="GO" id="GO:0006325">
    <property type="term" value="P:chromatin organization"/>
    <property type="evidence" value="ECO:0007669"/>
    <property type="project" value="UniProtKB-KW"/>
</dbReference>
<feature type="compositionally biased region" description="Basic residues" evidence="14">
    <location>
        <begin position="631"/>
        <end position="643"/>
    </location>
</feature>
<dbReference type="SMART" id="SM00487">
    <property type="entry name" value="DEXDc"/>
    <property type="match status" value="1"/>
</dbReference>
<dbReference type="Gene3D" id="3.40.5.120">
    <property type="match status" value="2"/>
</dbReference>
<dbReference type="InterPro" id="IPR023780">
    <property type="entry name" value="Chromo_domain"/>
</dbReference>
<dbReference type="InterPro" id="IPR001650">
    <property type="entry name" value="Helicase_C-like"/>
</dbReference>
<dbReference type="Pfam" id="PF00385">
    <property type="entry name" value="Chromo"/>
    <property type="match status" value="2"/>
</dbReference>
<dbReference type="Gene3D" id="1.10.10.60">
    <property type="entry name" value="Homeodomain-like"/>
    <property type="match status" value="2"/>
</dbReference>
<dbReference type="PROSITE" id="PS50013">
    <property type="entry name" value="CHROMO_2"/>
    <property type="match status" value="1"/>
</dbReference>
<dbReference type="SUPFAM" id="SSF160481">
    <property type="entry name" value="BRK domain-like"/>
    <property type="match status" value="2"/>
</dbReference>
<feature type="compositionally biased region" description="Polar residues" evidence="14">
    <location>
        <begin position="293"/>
        <end position="310"/>
    </location>
</feature>
<evidence type="ECO:0000256" key="10">
    <source>
        <dbReference type="ARBA" id="ARBA00023125"/>
    </source>
</evidence>
<feature type="compositionally biased region" description="Low complexity" evidence="14">
    <location>
        <begin position="2677"/>
        <end position="2689"/>
    </location>
</feature>
<gene>
    <name evidence="20" type="primary">Chd9</name>
    <name evidence="18" type="ORF">rCG_44314</name>
</gene>
<comment type="catalytic activity">
    <reaction evidence="13">
        <text>ATP + H2O = ADP + phosphate + H(+)</text>
        <dbReference type="Rhea" id="RHEA:13065"/>
        <dbReference type="ChEBI" id="CHEBI:15377"/>
        <dbReference type="ChEBI" id="CHEBI:15378"/>
        <dbReference type="ChEBI" id="CHEBI:30616"/>
        <dbReference type="ChEBI" id="CHEBI:43474"/>
        <dbReference type="ChEBI" id="CHEBI:456216"/>
    </reaction>
</comment>
<dbReference type="InterPro" id="IPR038718">
    <property type="entry name" value="SNF2-like_sf"/>
</dbReference>
<feature type="compositionally biased region" description="Polar residues" evidence="14">
    <location>
        <begin position="2034"/>
        <end position="2057"/>
    </location>
</feature>
<dbReference type="GO" id="GO:0005524">
    <property type="term" value="F:ATP binding"/>
    <property type="evidence" value="ECO:0007669"/>
    <property type="project" value="UniProtKB-KW"/>
</dbReference>
<feature type="compositionally biased region" description="Basic and acidic residues" evidence="14">
    <location>
        <begin position="2630"/>
        <end position="2660"/>
    </location>
</feature>
<organism evidence="18 19">
    <name type="scientific">Rattus norvegicus</name>
    <name type="common">Rat</name>
    <dbReference type="NCBI Taxonomy" id="10116"/>
    <lineage>
        <taxon>Eukaryota</taxon>
        <taxon>Metazoa</taxon>
        <taxon>Chordata</taxon>
        <taxon>Craniata</taxon>
        <taxon>Vertebrata</taxon>
        <taxon>Euteleostomi</taxon>
        <taxon>Mammalia</taxon>
        <taxon>Eutheria</taxon>
        <taxon>Euarchontoglires</taxon>
        <taxon>Glires</taxon>
        <taxon>Rodentia</taxon>
        <taxon>Myomorpha</taxon>
        <taxon>Muroidea</taxon>
        <taxon>Muridae</taxon>
        <taxon>Murinae</taxon>
        <taxon>Rattus</taxon>
    </lineage>
</organism>
<feature type="compositionally biased region" description="Basic and acidic residues" evidence="14">
    <location>
        <begin position="507"/>
        <end position="526"/>
    </location>
</feature>
<feature type="compositionally biased region" description="Polar residues" evidence="14">
    <location>
        <begin position="2206"/>
        <end position="2231"/>
    </location>
</feature>
<dbReference type="FunFam" id="3.40.50.10810:FF:000003">
    <property type="entry name" value="chromodomain-helicase-DNA-binding protein 8 isoform X4"/>
    <property type="match status" value="1"/>
</dbReference>
<dbReference type="SUPFAM" id="SSF52540">
    <property type="entry name" value="P-loop containing nucleoside triphosphate hydrolases"/>
    <property type="match status" value="2"/>
</dbReference>
<keyword evidence="6" id="KW-0378">Hydrolase</keyword>
<evidence type="ECO:0000313" key="20">
    <source>
        <dbReference type="RGD" id="1306795"/>
    </source>
</evidence>
<dbReference type="FunFam" id="2.40.50.40:FF:000001">
    <property type="entry name" value="chromodomain-helicase-DNA-binding protein 8 isoform X4"/>
    <property type="match status" value="1"/>
</dbReference>
<evidence type="ECO:0000256" key="1">
    <source>
        <dbReference type="ARBA" id="ARBA00004123"/>
    </source>
</evidence>
<feature type="compositionally biased region" description="Low complexity" evidence="14">
    <location>
        <begin position="2452"/>
        <end position="2462"/>
    </location>
</feature>
<evidence type="ECO:0000259" key="16">
    <source>
        <dbReference type="PROSITE" id="PS51192"/>
    </source>
</evidence>
<comment type="similarity">
    <text evidence="2">Belongs to the SNF2/RAD54 helicase family.</text>
</comment>
<evidence type="ECO:0000313" key="19">
    <source>
        <dbReference type="Proteomes" id="UP000234681"/>
    </source>
</evidence>
<dbReference type="CDD" id="cd18663">
    <property type="entry name" value="CD2_tandem_CHD5-9_like"/>
    <property type="match status" value="1"/>
</dbReference>
<feature type="compositionally biased region" description="Basic and acidic residues" evidence="14">
    <location>
        <begin position="2017"/>
        <end position="2029"/>
    </location>
</feature>
<keyword evidence="3" id="KW-0597">Phosphoprotein</keyword>
<dbReference type="Proteomes" id="UP000234681">
    <property type="component" value="Chromosome 19"/>
</dbReference>
<feature type="compositionally biased region" description="Basic and acidic residues" evidence="14">
    <location>
        <begin position="2302"/>
        <end position="2312"/>
    </location>
</feature>
<evidence type="ECO:0000256" key="2">
    <source>
        <dbReference type="ARBA" id="ARBA00007025"/>
    </source>
</evidence>
<keyword evidence="9" id="KW-0805">Transcription regulation</keyword>
<dbReference type="SMART" id="SM00592">
    <property type="entry name" value="BRK"/>
    <property type="match status" value="2"/>
</dbReference>
<feature type="region of interest" description="Disordered" evidence="14">
    <location>
        <begin position="1972"/>
        <end position="2058"/>
    </location>
</feature>
<dbReference type="PANTHER" id="PTHR46850:SF1">
    <property type="entry name" value="CHROMODOMAIN-HELICASE-DNA-BINDING PROTEIN 9"/>
    <property type="match status" value="1"/>
</dbReference>
<dbReference type="EMBL" id="CH474037">
    <property type="protein sequence ID" value="EDL87541.1"/>
    <property type="molecule type" value="Genomic_DNA"/>
</dbReference>
<feature type="compositionally biased region" description="Polar residues" evidence="14">
    <location>
        <begin position="217"/>
        <end position="232"/>
    </location>
</feature>
<feature type="region of interest" description="Disordered" evidence="14">
    <location>
        <begin position="459"/>
        <end position="676"/>
    </location>
</feature>
<dbReference type="FunFam" id="3.40.5.120:FF:000002">
    <property type="entry name" value="chromodomain-helicase-DNA-binding protein 9 isoform X1"/>
    <property type="match status" value="1"/>
</dbReference>
<keyword evidence="11" id="KW-0804">Transcription</keyword>
<evidence type="ECO:0000259" key="15">
    <source>
        <dbReference type="PROSITE" id="PS50013"/>
    </source>
</evidence>
<dbReference type="SUPFAM" id="SSF54160">
    <property type="entry name" value="Chromo domain-like"/>
    <property type="match status" value="2"/>
</dbReference>
<dbReference type="SMART" id="SM00298">
    <property type="entry name" value="CHROMO"/>
    <property type="match status" value="2"/>
</dbReference>
<dbReference type="FunFam" id="3.40.5.120:FF:000003">
    <property type="entry name" value="chromodomain-helicase-DNA-binding protein 9 isoform X1"/>
    <property type="match status" value="1"/>
</dbReference>
<dbReference type="GO" id="GO:0016787">
    <property type="term" value="F:hydrolase activity"/>
    <property type="evidence" value="ECO:0007669"/>
    <property type="project" value="UniProtKB-KW"/>
</dbReference>
<dbReference type="InterPro" id="IPR000953">
    <property type="entry name" value="Chromo/chromo_shadow_dom"/>
</dbReference>
<dbReference type="Gene3D" id="3.40.50.300">
    <property type="entry name" value="P-loop containing nucleotide triphosphate hydrolases"/>
    <property type="match status" value="1"/>
</dbReference>
<dbReference type="InterPro" id="IPR006576">
    <property type="entry name" value="BRK_domain"/>
</dbReference>
<feature type="region of interest" description="Disordered" evidence="14">
    <location>
        <begin position="2542"/>
        <end position="2588"/>
    </location>
</feature>
<dbReference type="RGD" id="1306795">
    <property type="gene designation" value="Chd9"/>
</dbReference>
<dbReference type="InterPro" id="IPR014001">
    <property type="entry name" value="Helicase_ATP-bd"/>
</dbReference>
<dbReference type="PANTHER" id="PTHR46850">
    <property type="entry name" value="CHROMODOMAIN-HELICASE-DNA-BINDING PROTEIN 9"/>
    <property type="match status" value="1"/>
</dbReference>
<protein>
    <submittedName>
        <fullName evidence="18">RCG44314</fullName>
    </submittedName>
</protein>
<dbReference type="Pfam" id="PF23078">
    <property type="entry name" value="HTH_CHD6-9"/>
    <property type="match status" value="1"/>
</dbReference>
<dbReference type="GO" id="GO:0005634">
    <property type="term" value="C:nucleus"/>
    <property type="evidence" value="ECO:0007669"/>
    <property type="project" value="UniProtKB-SubCell"/>
</dbReference>
<feature type="region of interest" description="Disordered" evidence="14">
    <location>
        <begin position="2288"/>
        <end position="2312"/>
    </location>
</feature>
<evidence type="ECO:0000256" key="13">
    <source>
        <dbReference type="ARBA" id="ARBA00049360"/>
    </source>
</evidence>
<dbReference type="CDD" id="cd18668">
    <property type="entry name" value="CD1_tandem_CHD5-9_like"/>
    <property type="match status" value="1"/>
</dbReference>
<dbReference type="InterPro" id="IPR016197">
    <property type="entry name" value="Chromo-like_dom_sf"/>
</dbReference>
<evidence type="ECO:0000259" key="17">
    <source>
        <dbReference type="PROSITE" id="PS51194"/>
    </source>
</evidence>
<feature type="region of interest" description="Disordered" evidence="14">
    <location>
        <begin position="2628"/>
        <end position="2698"/>
    </location>
</feature>
<accession>A6KD85</accession>
<evidence type="ECO:0000256" key="4">
    <source>
        <dbReference type="ARBA" id="ARBA00022737"/>
    </source>
</evidence>
<feature type="region of interest" description="Disordered" evidence="14">
    <location>
        <begin position="2433"/>
        <end position="2462"/>
    </location>
</feature>
<feature type="region of interest" description="Disordered" evidence="14">
    <location>
        <begin position="217"/>
        <end position="263"/>
    </location>
</feature>
<dbReference type="PROSITE" id="PS51194">
    <property type="entry name" value="HELICASE_CTER"/>
    <property type="match status" value="1"/>
</dbReference>
<feature type="domain" description="Helicase C-terminal" evidence="17">
    <location>
        <begin position="1185"/>
        <end position="1336"/>
    </location>
</feature>
<evidence type="ECO:0000256" key="7">
    <source>
        <dbReference type="ARBA" id="ARBA00022840"/>
    </source>
</evidence>
<dbReference type="InterPro" id="IPR037259">
    <property type="entry name" value="BRK_sf"/>
</dbReference>
<dbReference type="Gene3D" id="3.40.50.10810">
    <property type="entry name" value="Tandem AAA-ATPase domain"/>
    <property type="match status" value="1"/>
</dbReference>
<feature type="compositionally biased region" description="Polar residues" evidence="14">
    <location>
        <begin position="483"/>
        <end position="505"/>
    </location>
</feature>
<dbReference type="InterPro" id="IPR051493">
    <property type="entry name" value="CHD"/>
</dbReference>
<feature type="region of interest" description="Disordered" evidence="14">
    <location>
        <begin position="2201"/>
        <end position="2231"/>
    </location>
</feature>
<dbReference type="InterPro" id="IPR027417">
    <property type="entry name" value="P-loop_NTPase"/>
</dbReference>
<dbReference type="AGR" id="RGD:1306795"/>
<feature type="compositionally biased region" description="Basic and acidic residues" evidence="14">
    <location>
        <begin position="644"/>
        <end position="659"/>
    </location>
</feature>
<dbReference type="PROSITE" id="PS51192">
    <property type="entry name" value="HELICASE_ATP_BIND_1"/>
    <property type="match status" value="1"/>
</dbReference>
<evidence type="ECO:0000313" key="18">
    <source>
        <dbReference type="EMBL" id="EDL87541.1"/>
    </source>
</evidence>
<feature type="region of interest" description="Disordered" evidence="14">
    <location>
        <begin position="1465"/>
        <end position="1484"/>
    </location>
</feature>
<keyword evidence="5" id="KW-0547">Nucleotide-binding</keyword>
<evidence type="ECO:0000256" key="9">
    <source>
        <dbReference type="ARBA" id="ARBA00023015"/>
    </source>
</evidence>
<evidence type="ECO:0000256" key="3">
    <source>
        <dbReference type="ARBA" id="ARBA00022553"/>
    </source>
</evidence>
<comment type="subcellular location">
    <subcellularLocation>
        <location evidence="1">Nucleus</location>
    </subcellularLocation>
</comment>
<feature type="region of interest" description="Disordered" evidence="14">
    <location>
        <begin position="275"/>
        <end position="328"/>
    </location>
</feature>